<evidence type="ECO:0000256" key="1">
    <source>
        <dbReference type="ARBA" id="ARBA00000085"/>
    </source>
</evidence>
<evidence type="ECO:0000259" key="15">
    <source>
        <dbReference type="PROSITE" id="PS50109"/>
    </source>
</evidence>
<evidence type="ECO:0000256" key="12">
    <source>
        <dbReference type="ARBA" id="ARBA00023012"/>
    </source>
</evidence>
<feature type="transmembrane region" description="Helical" evidence="14">
    <location>
        <begin position="166"/>
        <end position="189"/>
    </location>
</feature>
<evidence type="ECO:0000256" key="10">
    <source>
        <dbReference type="ARBA" id="ARBA00022840"/>
    </source>
</evidence>
<comment type="subcellular location">
    <subcellularLocation>
        <location evidence="2 14">Cell inner membrane</location>
    </subcellularLocation>
</comment>
<dbReference type="Pfam" id="PF00512">
    <property type="entry name" value="HisKA"/>
    <property type="match status" value="1"/>
</dbReference>
<dbReference type="InterPro" id="IPR003661">
    <property type="entry name" value="HisK_dim/P_dom"/>
</dbReference>
<keyword evidence="13 14" id="KW-0472">Membrane</keyword>
<dbReference type="EMBL" id="CP002039">
    <property type="protein sequence ID" value="ADJ63984.1"/>
    <property type="molecule type" value="Genomic_DNA"/>
</dbReference>
<dbReference type="HOGENOM" id="CLU_000445_89_6_4"/>
<organism evidence="17 18">
    <name type="scientific">Herbaspirillum seropedicae (strain SmR1)</name>
    <dbReference type="NCBI Taxonomy" id="757424"/>
    <lineage>
        <taxon>Bacteria</taxon>
        <taxon>Pseudomonadati</taxon>
        <taxon>Pseudomonadota</taxon>
        <taxon>Betaproteobacteria</taxon>
        <taxon>Burkholderiales</taxon>
        <taxon>Oxalobacteraceae</taxon>
        <taxon>Herbaspirillum</taxon>
    </lineage>
</organism>
<dbReference type="GO" id="GO:0000155">
    <property type="term" value="F:phosphorelay sensor kinase activity"/>
    <property type="evidence" value="ECO:0007669"/>
    <property type="project" value="InterPro"/>
</dbReference>
<keyword evidence="11 14" id="KW-1133">Transmembrane helix</keyword>
<dbReference type="NCBIfam" id="TIGR01386">
    <property type="entry name" value="cztS_silS_copS"/>
    <property type="match status" value="1"/>
</dbReference>
<dbReference type="Pfam" id="PF00672">
    <property type="entry name" value="HAMP"/>
    <property type="match status" value="1"/>
</dbReference>
<dbReference type="InterPro" id="IPR036097">
    <property type="entry name" value="HisK_dim/P_sf"/>
</dbReference>
<dbReference type="InterPro" id="IPR005467">
    <property type="entry name" value="His_kinase_dom"/>
</dbReference>
<dbReference type="InterPro" id="IPR050428">
    <property type="entry name" value="TCS_sensor_his_kinase"/>
</dbReference>
<evidence type="ECO:0000256" key="3">
    <source>
        <dbReference type="ARBA" id="ARBA00022475"/>
    </source>
</evidence>
<keyword evidence="9 14" id="KW-0418">Kinase</keyword>
<dbReference type="InterPro" id="IPR003594">
    <property type="entry name" value="HATPase_dom"/>
</dbReference>
<evidence type="ECO:0000313" key="18">
    <source>
        <dbReference type="Proteomes" id="UP000000329"/>
    </source>
</evidence>
<feature type="domain" description="Histidine kinase" evidence="15">
    <location>
        <begin position="251"/>
        <end position="467"/>
    </location>
</feature>
<evidence type="ECO:0000256" key="2">
    <source>
        <dbReference type="ARBA" id="ARBA00004533"/>
    </source>
</evidence>
<keyword evidence="8 14" id="KW-0547">Nucleotide-binding</keyword>
<dbReference type="SMART" id="SM00304">
    <property type="entry name" value="HAMP"/>
    <property type="match status" value="1"/>
</dbReference>
<gene>
    <name evidence="17" type="ordered locus">Hsero_2485</name>
</gene>
<dbReference type="CDD" id="cd00082">
    <property type="entry name" value="HisKA"/>
    <property type="match status" value="1"/>
</dbReference>
<keyword evidence="7 14" id="KW-0812">Transmembrane</keyword>
<reference evidence="17 18" key="1">
    <citation type="submission" date="2010-04" db="EMBL/GenBank/DDBJ databases">
        <title>The genome of Herbaspirillum seropedicae SmR1, an endophytic, nitrogen-fixing, plant-growth promoting beta-Proteobacteria.</title>
        <authorList>
            <person name="Pedrosa F.O."/>
            <person name="Monteiro R.A."/>
            <person name="Wassem R."/>
            <person name="Cruz L.M."/>
            <person name="Ayub R.A."/>
            <person name="Colauto N.B."/>
            <person name="Fernandez M.A."/>
            <person name="Fungaro M.H.P."/>
            <person name="Grisard E.C."/>
            <person name="Hungria M."/>
            <person name="Madeira H.M.F."/>
            <person name="Nodari R.O."/>
            <person name="Osaku C.A."/>
            <person name="Petzl-Erler M.L."/>
            <person name="Terenzi H."/>
            <person name="Vieira L.G.E."/>
            <person name="Almeida M.I.M."/>
            <person name="Alves L.R."/>
            <person name="Arantes O.M.N."/>
            <person name="Balsanelli E."/>
            <person name="Barcellos F.G."/>
            <person name="Baura V.A."/>
            <person name="Binde D.R."/>
            <person name="Campo R.J."/>
            <person name="Chubatsu L.S."/>
            <person name="Chueire L.M.O."/>
            <person name="Ciferri R.R."/>
            <person name="Correa L.C."/>
            <person name="da Conceicao Silva J.L."/>
            <person name="Dabul A.N.G."/>
            <person name="Dambros B.P."/>
            <person name="Faoro H."/>
            <person name="Favetti A."/>
            <person name="Friedermann G."/>
            <person name="Furlaneto M.C."/>
            <person name="Gasques L.S."/>
            <person name="Gimenes C.C.T."/>
            <person name="Gioppo N.M.R."/>
            <person name="Glienke-Blanco C."/>
            <person name="Godoy L.P."/>
            <person name="Guerra M.P."/>
            <person name="Karp S."/>
            <person name="Kava-Cordeiro V."/>
            <person name="Margarido V.P."/>
            <person name="Mathioni S.M."/>
            <person name="Menck-Soares M.A."/>
            <person name="Murace N.K."/>
            <person name="Nicolas M.F."/>
            <person name="Oliveira C.E.C."/>
            <person name="Pagnan N.A.B."/>
            <person name="Pamphile J.A."/>
            <person name="Patussi E.V."/>
            <person name="Pereira L.F.P."/>
            <person name="Pereira-Ferrari L."/>
            <person name="Pinto F.G.S."/>
            <person name="Precoma C."/>
            <person name="Prioli A.J."/>
            <person name="Prioli S.M.A.P."/>
            <person name="Raittz R.T."/>
            <person name="Ramos H.J.O."/>
            <person name="Ribeiro E.M.S.F."/>
            <person name="Rigo L.U."/>
            <person name="Rocha C.L.M.S.C."/>
            <person name="Rocha S.N."/>
            <person name="Santos K."/>
            <person name="Satori D."/>
            <person name="Silva A.G."/>
            <person name="Simao R.C.G."/>
            <person name="Soares M.A.M."/>
            <person name="Souza E.M."/>
            <person name="Steffens M.B.R."/>
            <person name="Steindel M."/>
            <person name="Tadra-Sfeir M.Z."/>
            <person name="Takahashi E.K."/>
            <person name="Torres R.A."/>
            <person name="Valle J.S."/>
            <person name="Vernal J.I."/>
            <person name="Vilas-Boas L.A."/>
            <person name="Watanabe M.A.E."/>
            <person name="Weiss V.A."/>
            <person name="Yates M.A."/>
            <person name="Souza E.M."/>
        </authorList>
    </citation>
    <scope>NUCLEOTIDE SEQUENCE [LARGE SCALE GENOMIC DNA]</scope>
    <source>
        <strain evidence="17 18">SmR1</strain>
    </source>
</reference>
<dbReference type="STRING" id="757424.Hsero_2485"/>
<dbReference type="FunFam" id="1.10.287.130:FF:000001">
    <property type="entry name" value="Two-component sensor histidine kinase"/>
    <property type="match status" value="1"/>
</dbReference>
<evidence type="ECO:0000256" key="7">
    <source>
        <dbReference type="ARBA" id="ARBA00022692"/>
    </source>
</evidence>
<accession>D8IWG4</accession>
<comment type="function">
    <text evidence="14">Member of a two-component regulatory system.</text>
</comment>
<dbReference type="Gene3D" id="6.10.340.10">
    <property type="match status" value="1"/>
</dbReference>
<comment type="catalytic activity">
    <reaction evidence="1 14">
        <text>ATP + protein L-histidine = ADP + protein N-phospho-L-histidine.</text>
        <dbReference type="EC" id="2.7.13.3"/>
    </reaction>
</comment>
<dbReference type="SUPFAM" id="SSF55874">
    <property type="entry name" value="ATPase domain of HSP90 chaperone/DNA topoisomerase II/histidine kinase"/>
    <property type="match status" value="1"/>
</dbReference>
<evidence type="ECO:0000256" key="11">
    <source>
        <dbReference type="ARBA" id="ARBA00022989"/>
    </source>
</evidence>
<evidence type="ECO:0000313" key="17">
    <source>
        <dbReference type="EMBL" id="ADJ63984.1"/>
    </source>
</evidence>
<dbReference type="PROSITE" id="PS50109">
    <property type="entry name" value="HIS_KIN"/>
    <property type="match status" value="1"/>
</dbReference>
<evidence type="ECO:0000256" key="5">
    <source>
        <dbReference type="ARBA" id="ARBA00022553"/>
    </source>
</evidence>
<evidence type="ECO:0000256" key="13">
    <source>
        <dbReference type="ARBA" id="ARBA00023136"/>
    </source>
</evidence>
<keyword evidence="5" id="KW-0597">Phosphoprotein</keyword>
<evidence type="ECO:0000256" key="9">
    <source>
        <dbReference type="ARBA" id="ARBA00022777"/>
    </source>
</evidence>
<dbReference type="InterPro" id="IPR003660">
    <property type="entry name" value="HAMP_dom"/>
</dbReference>
<dbReference type="Gene3D" id="1.10.287.130">
    <property type="match status" value="1"/>
</dbReference>
<sequence length="467" mass="51736">MRLRWLPLRQSITARLVWMSAASALLIFALTGMVLYTVLKGELLRHERDGLVTTLNDISYQIGRAGNTERWGRVQAKLATLSQADQHVSFWISSSDARFTYGDLSRLAPQAIRADEGNSVGRLHLPGRRYPLHIMTRTLPAFEERPAVDVTVGVDGEPYFEMRRTFLLATSVFSLLGIVLAVISSYWIARAGLAPLRQMSDRAQSFSPRKLSARMPVEAMPQELSVLALAFNGALDRIEDAYTQLEAFNADVAHELRTPLANLIGETQVALARERSAGEFKDVLQSNLEELDRIRSIVNDMLFLARSDQGEAATARVPARVADEVQKTVDFFEFVLDDSGMRIEVAGDTEATAMMETALFKRALTNLIQNAIQHSPEGALLRIDIACQEETVRVAVSNPGKPIDEHHLPRLFDRFYRVDSARQDINGSHGHGLGLAIVKAVARMHGGRAFASSKEGVNSIGFTIARQ</sequence>
<keyword evidence="6 14" id="KW-0808">Transferase</keyword>
<dbReference type="GO" id="GO:0005524">
    <property type="term" value="F:ATP binding"/>
    <property type="evidence" value="ECO:0007669"/>
    <property type="project" value="UniProtKB-KW"/>
</dbReference>
<feature type="domain" description="HAMP" evidence="16">
    <location>
        <begin position="190"/>
        <end position="243"/>
    </location>
</feature>
<protein>
    <recommendedName>
        <fullName evidence="14">Sensor protein</fullName>
        <ecNumber evidence="14">2.7.13.3</ecNumber>
    </recommendedName>
</protein>
<dbReference type="GO" id="GO:0005886">
    <property type="term" value="C:plasma membrane"/>
    <property type="evidence" value="ECO:0007669"/>
    <property type="project" value="UniProtKB-SubCell"/>
</dbReference>
<name>D8IWG4_HERSS</name>
<evidence type="ECO:0000256" key="14">
    <source>
        <dbReference type="RuleBase" id="RU364088"/>
    </source>
</evidence>
<dbReference type="SMART" id="SM00388">
    <property type="entry name" value="HisKA"/>
    <property type="match status" value="1"/>
</dbReference>
<dbReference type="CDD" id="cd00075">
    <property type="entry name" value="HATPase"/>
    <property type="match status" value="1"/>
</dbReference>
<dbReference type="PANTHER" id="PTHR45436:SF9">
    <property type="entry name" value="SENSOR PROTEIN"/>
    <property type="match status" value="1"/>
</dbReference>
<dbReference type="PROSITE" id="PS50885">
    <property type="entry name" value="HAMP"/>
    <property type="match status" value="1"/>
</dbReference>
<dbReference type="CDD" id="cd06225">
    <property type="entry name" value="HAMP"/>
    <property type="match status" value="1"/>
</dbReference>
<dbReference type="InterPro" id="IPR036890">
    <property type="entry name" value="HATPase_C_sf"/>
</dbReference>
<dbReference type="EC" id="2.7.13.3" evidence="14"/>
<dbReference type="Gene3D" id="3.30.565.10">
    <property type="entry name" value="Histidine kinase-like ATPase, C-terminal domain"/>
    <property type="match status" value="1"/>
</dbReference>
<keyword evidence="12 14" id="KW-0902">Two-component regulatory system</keyword>
<evidence type="ECO:0000256" key="8">
    <source>
        <dbReference type="ARBA" id="ARBA00022741"/>
    </source>
</evidence>
<keyword evidence="3 14" id="KW-1003">Cell membrane</keyword>
<evidence type="ECO:0000259" key="16">
    <source>
        <dbReference type="PROSITE" id="PS50885"/>
    </source>
</evidence>
<dbReference type="eggNOG" id="COG3850">
    <property type="taxonomic scope" value="Bacteria"/>
</dbReference>
<feature type="transmembrane region" description="Helical" evidence="14">
    <location>
        <begin position="16"/>
        <end position="39"/>
    </location>
</feature>
<dbReference type="Pfam" id="PF02518">
    <property type="entry name" value="HATPase_c"/>
    <property type="match status" value="1"/>
</dbReference>
<dbReference type="KEGG" id="hse:Hsero_2485"/>
<dbReference type="AlphaFoldDB" id="D8IWG4"/>
<dbReference type="eggNOG" id="COG5002">
    <property type="taxonomic scope" value="Bacteria"/>
</dbReference>
<dbReference type="SMART" id="SM00387">
    <property type="entry name" value="HATPase_c"/>
    <property type="match status" value="1"/>
</dbReference>
<evidence type="ECO:0000256" key="6">
    <source>
        <dbReference type="ARBA" id="ARBA00022679"/>
    </source>
</evidence>
<evidence type="ECO:0000256" key="4">
    <source>
        <dbReference type="ARBA" id="ARBA00022519"/>
    </source>
</evidence>
<dbReference type="InterPro" id="IPR004358">
    <property type="entry name" value="Sig_transdc_His_kin-like_C"/>
</dbReference>
<dbReference type="PRINTS" id="PR00344">
    <property type="entry name" value="BCTRLSENSOR"/>
</dbReference>
<dbReference type="InterPro" id="IPR006290">
    <property type="entry name" value="CztS_silS_copS"/>
</dbReference>
<keyword evidence="18" id="KW-1185">Reference proteome</keyword>
<keyword evidence="10 14" id="KW-0067">ATP-binding</keyword>
<dbReference type="Proteomes" id="UP000000329">
    <property type="component" value="Chromosome"/>
</dbReference>
<proteinExistence type="predicted"/>
<dbReference type="PANTHER" id="PTHR45436">
    <property type="entry name" value="SENSOR HISTIDINE KINASE YKOH"/>
    <property type="match status" value="1"/>
</dbReference>
<keyword evidence="4 14" id="KW-0997">Cell inner membrane</keyword>
<dbReference type="SUPFAM" id="SSF47384">
    <property type="entry name" value="Homodimeric domain of signal transducing histidine kinase"/>
    <property type="match status" value="1"/>
</dbReference>